<reference evidence="1 2" key="1">
    <citation type="submission" date="2020-08" db="EMBL/GenBank/DDBJ databases">
        <title>Whole genome shotgun sequence of Actinocatenispora thailandica NBRC 105041.</title>
        <authorList>
            <person name="Komaki H."/>
            <person name="Tamura T."/>
        </authorList>
    </citation>
    <scope>NUCLEOTIDE SEQUENCE [LARGE SCALE GENOMIC DNA]</scope>
    <source>
        <strain evidence="1 2">NBRC 105041</strain>
    </source>
</reference>
<dbReference type="AlphaFoldDB" id="A0A7R7DR80"/>
<proteinExistence type="predicted"/>
<sequence>MSLDVSPELLAAAEAGEVDDAAFLSCVRDSLPYAWRTVGAVAGRVGADGFADDATPPPTEAERGQLLRALASTSIRGALERHFGVVLAFQNCHRVAAFTPSVVDSDRYRAFVSPRGQLLNQSPELRDC</sequence>
<protein>
    <submittedName>
        <fullName evidence="1">Uncharacterized protein</fullName>
    </submittedName>
</protein>
<dbReference type="KEGG" id="atl:Athai_37540"/>
<dbReference type="RefSeq" id="WP_203962655.1">
    <property type="nucleotide sequence ID" value="NZ_AP023355.1"/>
</dbReference>
<dbReference type="NCBIfam" id="NF040488">
    <property type="entry name" value="SCO5389_fam"/>
    <property type="match status" value="1"/>
</dbReference>
<dbReference type="Pfam" id="PF20704">
    <property type="entry name" value="KH_NucS_shadow"/>
    <property type="match status" value="1"/>
</dbReference>
<evidence type="ECO:0000313" key="2">
    <source>
        <dbReference type="Proteomes" id="UP000611640"/>
    </source>
</evidence>
<accession>A0A7R7DR80</accession>
<name>A0A7R7DR80_9ACTN</name>
<dbReference type="EMBL" id="AP023355">
    <property type="protein sequence ID" value="BCJ36251.1"/>
    <property type="molecule type" value="Genomic_DNA"/>
</dbReference>
<gene>
    <name evidence="1" type="ORF">Athai_37540</name>
</gene>
<evidence type="ECO:0000313" key="1">
    <source>
        <dbReference type="EMBL" id="BCJ36251.1"/>
    </source>
</evidence>
<dbReference type="Proteomes" id="UP000611640">
    <property type="component" value="Chromosome"/>
</dbReference>
<keyword evidence="2" id="KW-1185">Reference proteome</keyword>
<organism evidence="1 2">
    <name type="scientific">Actinocatenispora thailandica</name>
    <dbReference type="NCBI Taxonomy" id="227318"/>
    <lineage>
        <taxon>Bacteria</taxon>
        <taxon>Bacillati</taxon>
        <taxon>Actinomycetota</taxon>
        <taxon>Actinomycetes</taxon>
        <taxon>Micromonosporales</taxon>
        <taxon>Micromonosporaceae</taxon>
        <taxon>Actinocatenispora</taxon>
    </lineage>
</organism>